<sequence>MISRIISQTDDLLNNLAKGLSASSIRFNNRWAYQRNDDNLFALASAALLLSQSAPRLNLEQQERLLSQILKLNTFFEAYKNKDDRETYNFYKTKPSRHFPNGCLMHRFDHFRLADDIDDTALVFLSTNKPKQEVSQLKQLAESHAVTVSLNSQPKRVFSTWFGKNMPADIDVCALLNLLTLFQKHHELSGEIVDNTILFLKQEVVSSRIFYQPFWAARHYANVPLILYHYARFMENDNLGYFNELKEILIEKTKEQILKESVFLNIVLLETSLIKWGIERSKIAIPLDWQTGFYSFIGAPLGPFEAKFNSSFFSKIAASSLTHIYWKSDLHENAILLEYLSFFENCSTSKHI</sequence>
<comment type="caution">
    <text evidence="1">The sequence shown here is derived from an EMBL/GenBank/DDBJ whole genome shotgun (WGS) entry which is preliminary data.</text>
</comment>
<proteinExistence type="predicted"/>
<protein>
    <submittedName>
        <fullName evidence="1">Uncharacterized protein</fullName>
    </submittedName>
</protein>
<reference evidence="2" key="1">
    <citation type="journal article" date="2019" name="Int. J. Syst. Evol. Microbiol.">
        <title>The Global Catalogue of Microorganisms (GCM) 10K type strain sequencing project: providing services to taxonomists for standard genome sequencing and annotation.</title>
        <authorList>
            <consortium name="The Broad Institute Genomics Platform"/>
            <consortium name="The Broad Institute Genome Sequencing Center for Infectious Disease"/>
            <person name="Wu L."/>
            <person name="Ma J."/>
        </authorList>
    </citation>
    <scope>NUCLEOTIDE SEQUENCE [LARGE SCALE GENOMIC DNA]</scope>
    <source>
        <strain evidence="2">CECT 7956</strain>
    </source>
</reference>
<keyword evidence="2" id="KW-1185">Reference proteome</keyword>
<dbReference type="Proteomes" id="UP001595616">
    <property type="component" value="Unassembled WGS sequence"/>
</dbReference>
<accession>A0ABV7YWS1</accession>
<evidence type="ECO:0000313" key="1">
    <source>
        <dbReference type="EMBL" id="MFC3811500.1"/>
    </source>
</evidence>
<dbReference type="EMBL" id="JBHRYQ010000001">
    <property type="protein sequence ID" value="MFC3811500.1"/>
    <property type="molecule type" value="Genomic_DNA"/>
</dbReference>
<evidence type="ECO:0000313" key="2">
    <source>
        <dbReference type="Proteomes" id="UP001595616"/>
    </source>
</evidence>
<organism evidence="1 2">
    <name type="scientific">Lacihabitans lacunae</name>
    <dbReference type="NCBI Taxonomy" id="1028214"/>
    <lineage>
        <taxon>Bacteria</taxon>
        <taxon>Pseudomonadati</taxon>
        <taxon>Bacteroidota</taxon>
        <taxon>Cytophagia</taxon>
        <taxon>Cytophagales</taxon>
        <taxon>Leadbetterellaceae</taxon>
        <taxon>Lacihabitans</taxon>
    </lineage>
</organism>
<name>A0ABV7YWS1_9BACT</name>
<gene>
    <name evidence="1" type="ORF">ACFOOI_12615</name>
</gene>
<dbReference type="RefSeq" id="WP_379838338.1">
    <property type="nucleotide sequence ID" value="NZ_JBHRYQ010000001.1"/>
</dbReference>